<name>A0ABW8GL55_9PROT</name>
<comment type="caution">
    <text evidence="2">The sequence shown here is derived from an EMBL/GenBank/DDBJ whole genome shotgun (WGS) entry which is preliminary data.</text>
</comment>
<dbReference type="EMBL" id="JBIWXY010000001">
    <property type="protein sequence ID" value="MFJ5445897.1"/>
    <property type="molecule type" value="Genomic_DNA"/>
</dbReference>
<protein>
    <submittedName>
        <fullName evidence="2">M48 family metallopeptidase</fullName>
    </submittedName>
</protein>
<evidence type="ECO:0000313" key="2">
    <source>
        <dbReference type="EMBL" id="MFJ5445897.1"/>
    </source>
</evidence>
<feature type="domain" description="YgjP-like metallopeptidase" evidence="1">
    <location>
        <begin position="23"/>
        <end position="226"/>
    </location>
</feature>
<dbReference type="Gene3D" id="3.30.2010.10">
    <property type="entry name" value="Metalloproteases ('zincins'), catalytic domain"/>
    <property type="match status" value="1"/>
</dbReference>
<reference evidence="2 3" key="1">
    <citation type="submission" date="2024-11" db="EMBL/GenBank/DDBJ databases">
        <authorList>
            <person name="Kaparullina E.N."/>
            <person name="Delegan Y.A."/>
            <person name="Doronina N.V."/>
        </authorList>
    </citation>
    <scope>NUCLEOTIDE SEQUENCE [LARGE SCALE GENOMIC DNA]</scope>
    <source>
        <strain evidence="2 3">7sh_L</strain>
    </source>
</reference>
<dbReference type="InterPro" id="IPR002725">
    <property type="entry name" value="YgjP-like_metallopeptidase"/>
</dbReference>
<dbReference type="CDD" id="cd07344">
    <property type="entry name" value="M48_yhfN_like"/>
    <property type="match status" value="1"/>
</dbReference>
<dbReference type="RefSeq" id="WP_400880840.1">
    <property type="nucleotide sequence ID" value="NZ_JBIWXY010000001.1"/>
</dbReference>
<organism evidence="2 3">
    <name type="scientific">Methylobacillus methanolivorans</name>
    <dbReference type="NCBI Taxonomy" id="1848927"/>
    <lineage>
        <taxon>Bacteria</taxon>
        <taxon>Pseudomonadati</taxon>
        <taxon>Pseudomonadota</taxon>
        <taxon>Betaproteobacteria</taxon>
        <taxon>Nitrosomonadales</taxon>
        <taxon>Methylophilaceae</taxon>
        <taxon>Methylobacillus</taxon>
    </lineage>
</organism>
<evidence type="ECO:0000259" key="1">
    <source>
        <dbReference type="Pfam" id="PF01863"/>
    </source>
</evidence>
<dbReference type="PANTHER" id="PTHR30399">
    <property type="entry name" value="UNCHARACTERIZED PROTEIN YGJP"/>
    <property type="match status" value="1"/>
</dbReference>
<dbReference type="Pfam" id="PF01863">
    <property type="entry name" value="YgjP-like"/>
    <property type="match status" value="1"/>
</dbReference>
<dbReference type="InterPro" id="IPR053136">
    <property type="entry name" value="UTP_pyrophosphatase-like"/>
</dbReference>
<dbReference type="PANTHER" id="PTHR30399:SF1">
    <property type="entry name" value="UTP PYROPHOSPHATASE"/>
    <property type="match status" value="1"/>
</dbReference>
<dbReference type="Proteomes" id="UP001617669">
    <property type="component" value="Unassembled WGS sequence"/>
</dbReference>
<proteinExistence type="predicted"/>
<accession>A0ABW8GL55</accession>
<keyword evidence="3" id="KW-1185">Reference proteome</keyword>
<gene>
    <name evidence="2" type="ORF">ACIKP9_06610</name>
</gene>
<evidence type="ECO:0000313" key="3">
    <source>
        <dbReference type="Proteomes" id="UP001617669"/>
    </source>
</evidence>
<sequence>MQHILALPNGENIPYLLERRARRTIGMKITTDGLVVHAPLRIRQVDLEALLRSKARWISTKLKARQAATLPAFSWRDGAELQLLGQPLILRILPSTRNSQPKLEGNTLQIATSNIHDQVMIARKVIHWLQKEAMLDFARRLHILAAKLGEPTPALFLSNAKTRWGSCNSRRKVRLNWRLIQAQPALINYVIAHELAHLREMNHSARFWAVVAKIHPDYPAAEQGLKACSQALYRLG</sequence>